<organism evidence="1 2">
    <name type="scientific">Cherax quadricarinatus</name>
    <name type="common">Australian red claw crayfish</name>
    <dbReference type="NCBI Taxonomy" id="27406"/>
    <lineage>
        <taxon>Eukaryota</taxon>
        <taxon>Metazoa</taxon>
        <taxon>Ecdysozoa</taxon>
        <taxon>Arthropoda</taxon>
        <taxon>Crustacea</taxon>
        <taxon>Multicrustacea</taxon>
        <taxon>Malacostraca</taxon>
        <taxon>Eumalacostraca</taxon>
        <taxon>Eucarida</taxon>
        <taxon>Decapoda</taxon>
        <taxon>Pleocyemata</taxon>
        <taxon>Astacidea</taxon>
        <taxon>Parastacoidea</taxon>
        <taxon>Parastacidae</taxon>
        <taxon>Cherax</taxon>
    </lineage>
</organism>
<dbReference type="Proteomes" id="UP001445076">
    <property type="component" value="Unassembled WGS sequence"/>
</dbReference>
<protein>
    <submittedName>
        <fullName evidence="1">Uncharacterized protein</fullName>
    </submittedName>
</protein>
<dbReference type="EMBL" id="JARKIK010000039">
    <property type="protein sequence ID" value="KAK8738655.1"/>
    <property type="molecule type" value="Genomic_DNA"/>
</dbReference>
<reference evidence="1 2" key="1">
    <citation type="journal article" date="2024" name="BMC Genomics">
        <title>Genome assembly of redclaw crayfish (Cherax quadricarinatus) provides insights into its immune adaptation and hypoxia tolerance.</title>
        <authorList>
            <person name="Liu Z."/>
            <person name="Zheng J."/>
            <person name="Li H."/>
            <person name="Fang K."/>
            <person name="Wang S."/>
            <person name="He J."/>
            <person name="Zhou D."/>
            <person name="Weng S."/>
            <person name="Chi M."/>
            <person name="Gu Z."/>
            <person name="He J."/>
            <person name="Li F."/>
            <person name="Wang M."/>
        </authorList>
    </citation>
    <scope>NUCLEOTIDE SEQUENCE [LARGE SCALE GENOMIC DNA]</scope>
    <source>
        <strain evidence="1">ZL_2023a</strain>
    </source>
</reference>
<evidence type="ECO:0000313" key="2">
    <source>
        <dbReference type="Proteomes" id="UP001445076"/>
    </source>
</evidence>
<proteinExistence type="predicted"/>
<name>A0AAW0XG56_CHEQU</name>
<keyword evidence="2" id="KW-1185">Reference proteome</keyword>
<gene>
    <name evidence="1" type="ORF">OTU49_003989</name>
</gene>
<accession>A0AAW0XG56</accession>
<comment type="caution">
    <text evidence="1">The sequence shown here is derived from an EMBL/GenBank/DDBJ whole genome shotgun (WGS) entry which is preliminary data.</text>
</comment>
<sequence>KDLCIFFTCASCAQVTLLTMRSFSQAATFLLLTVLSVRPEWAASLALFDKINLTKTQEIAIQRVDELLNDFLRHLKRDYRKQYLEDQKILDNVLSSSQDKAKNVGNQGKVLEVDIEPIEDSVKIPVNTVVEPLHNELDCGGMNALDTPVPLADKLICTNEAKDITREKYQSSNEGIIFPSS</sequence>
<feature type="non-terminal residue" evidence="1">
    <location>
        <position position="1"/>
    </location>
</feature>
<dbReference type="AlphaFoldDB" id="A0AAW0XG56"/>
<evidence type="ECO:0000313" key="1">
    <source>
        <dbReference type="EMBL" id="KAK8738655.1"/>
    </source>
</evidence>